<dbReference type="PANTHER" id="PTHR42743">
    <property type="entry name" value="AMINO-ACID AMINOTRANSFERASE"/>
    <property type="match status" value="1"/>
</dbReference>
<protein>
    <recommendedName>
        <fullName evidence="5">Branched-chain amino acid aminotransferase</fullName>
    </recommendedName>
</protein>
<dbReference type="SUPFAM" id="SSF52540">
    <property type="entry name" value="P-loop containing nucleoside triphosphate hydrolases"/>
    <property type="match status" value="1"/>
</dbReference>
<dbReference type="InterPro" id="IPR027417">
    <property type="entry name" value="P-loop_NTPase"/>
</dbReference>
<dbReference type="EMBL" id="QBKP01000012">
    <property type="protein sequence ID" value="PTX47519.1"/>
    <property type="molecule type" value="Genomic_DNA"/>
</dbReference>
<evidence type="ECO:0000256" key="1">
    <source>
        <dbReference type="ARBA" id="ARBA00009320"/>
    </source>
</evidence>
<evidence type="ECO:0008006" key="5">
    <source>
        <dbReference type="Google" id="ProtNLM"/>
    </source>
</evidence>
<evidence type="ECO:0000313" key="3">
    <source>
        <dbReference type="EMBL" id="PTX47519.1"/>
    </source>
</evidence>
<sequence length="245" mass="26495">MTVSTMKIAMWSGPRNLSTAMMYAFAARGDCAVWDEPFYAAYLAATGIDHPMSAEVIAAGEADPAKVAAACPGPNPDGKPLWYQKHMTLHMIPGFDRGFLRGLTNVFLIRHPARVVASYSRKRESPTLADIGFVQQGELFDQVADMTGAAPVVVDSEDIRANPAVSLHVLCAALDIPFTESMLRWPAGPKPFDGAWAPHWYNAVHASTGFDAPEGPLPDLAPEYAGLVEAALPHYDRLRQYALGA</sequence>
<proteinExistence type="inferred from homology"/>
<keyword evidence="2" id="KW-0100">Branched-chain amino acid biosynthesis</keyword>
<keyword evidence="4" id="KW-1185">Reference proteome</keyword>
<keyword evidence="2" id="KW-0028">Amino-acid biosynthesis</keyword>
<reference evidence="3 4" key="1">
    <citation type="submission" date="2018-04" db="EMBL/GenBank/DDBJ databases">
        <title>Genomic Encyclopedia of Archaeal and Bacterial Type Strains, Phase II (KMG-II): from individual species to whole genera.</title>
        <authorList>
            <person name="Goeker M."/>
        </authorList>
    </citation>
    <scope>NUCLEOTIDE SEQUENCE [LARGE SCALE GENOMIC DNA]</scope>
    <source>
        <strain evidence="3 4">DSM 21823</strain>
    </source>
</reference>
<accession>A0A2T6AUL8</accession>
<dbReference type="GO" id="GO:0009082">
    <property type="term" value="P:branched-chain amino acid biosynthetic process"/>
    <property type="evidence" value="ECO:0007669"/>
    <property type="project" value="UniProtKB-KW"/>
</dbReference>
<name>A0A2T6AUL8_9RHOB</name>
<dbReference type="Pfam" id="PF19798">
    <property type="entry name" value="Sulfotransfer_5"/>
    <property type="match status" value="1"/>
</dbReference>
<dbReference type="AlphaFoldDB" id="A0A2T6AUL8"/>
<dbReference type="InterPro" id="IPR050571">
    <property type="entry name" value="Class-IV_PLP-Dep_Aminotrnsfr"/>
</dbReference>
<evidence type="ECO:0000313" key="4">
    <source>
        <dbReference type="Proteomes" id="UP000244224"/>
    </source>
</evidence>
<dbReference type="Gene3D" id="3.40.50.300">
    <property type="entry name" value="P-loop containing nucleotide triphosphate hydrolases"/>
    <property type="match status" value="1"/>
</dbReference>
<organism evidence="3 4">
    <name type="scientific">Gemmobacter caeni</name>
    <dbReference type="NCBI Taxonomy" id="589035"/>
    <lineage>
        <taxon>Bacteria</taxon>
        <taxon>Pseudomonadati</taxon>
        <taxon>Pseudomonadota</taxon>
        <taxon>Alphaproteobacteria</taxon>
        <taxon>Rhodobacterales</taxon>
        <taxon>Paracoccaceae</taxon>
        <taxon>Gemmobacter</taxon>
    </lineage>
</organism>
<comment type="similarity">
    <text evidence="1">Belongs to the class-IV pyridoxal-phosphate-dependent aminotransferase family.</text>
</comment>
<comment type="caution">
    <text evidence="3">The sequence shown here is derived from an EMBL/GenBank/DDBJ whole genome shotgun (WGS) entry which is preliminary data.</text>
</comment>
<gene>
    <name evidence="3" type="ORF">C8N34_1127</name>
</gene>
<evidence type="ECO:0000256" key="2">
    <source>
        <dbReference type="ARBA" id="ARBA00023304"/>
    </source>
</evidence>
<dbReference type="PANTHER" id="PTHR42743:SF11">
    <property type="entry name" value="AMINODEOXYCHORISMATE LYASE"/>
    <property type="match status" value="1"/>
</dbReference>
<dbReference type="Proteomes" id="UP000244224">
    <property type="component" value="Unassembled WGS sequence"/>
</dbReference>